<protein>
    <recommendedName>
        <fullName evidence="7 8">Phospho-N-acetylmuramoyl-pentapeptide-transferase</fullName>
        <ecNumber evidence="7 8">2.7.8.13</ecNumber>
    </recommendedName>
    <alternativeName>
        <fullName evidence="7">UDP-MurNAc-pentapeptide phosphotransferase</fullName>
    </alternativeName>
</protein>
<dbReference type="EC" id="2.7.8.13" evidence="7 8"/>
<keyword evidence="5 7" id="KW-1133">Transmembrane helix</keyword>
<comment type="function">
    <text evidence="7">Catalyzes the initial step of the lipid cycle reactions in the biosynthesis of the cell wall peptidoglycan: transfers peptidoglycan precursor phospho-MurNAc-pentapeptide from UDP-MurNAc-pentapeptide onto the lipid carrier undecaprenyl phosphate, yielding undecaprenyl-pyrophosphoryl-MurNAc-pentapeptide, known as lipid I.</text>
</comment>
<dbReference type="InterPro" id="IPR003524">
    <property type="entry name" value="PNAcMuramoyl-5peptid_Trfase"/>
</dbReference>
<evidence type="ECO:0000256" key="6">
    <source>
        <dbReference type="ARBA" id="ARBA00023136"/>
    </source>
</evidence>
<dbReference type="Proteomes" id="UP000231162">
    <property type="component" value="Unassembled WGS sequence"/>
</dbReference>
<dbReference type="Pfam" id="PF00953">
    <property type="entry name" value="Glycos_transf_4"/>
    <property type="match status" value="1"/>
</dbReference>
<keyword evidence="7" id="KW-0573">Peptidoglycan synthesis</keyword>
<dbReference type="GO" id="GO:0046872">
    <property type="term" value="F:metal ion binding"/>
    <property type="evidence" value="ECO:0007669"/>
    <property type="project" value="UniProtKB-KW"/>
</dbReference>
<dbReference type="PANTHER" id="PTHR22926:SF5">
    <property type="entry name" value="PHOSPHO-N-ACETYLMURAMOYL-PENTAPEPTIDE-TRANSFERASE HOMOLOG"/>
    <property type="match status" value="1"/>
</dbReference>
<comment type="pathway">
    <text evidence="7">Cell wall biogenesis; peptidoglycan biosynthesis.</text>
</comment>
<keyword evidence="7" id="KW-1003">Cell membrane</keyword>
<comment type="similarity">
    <text evidence="2 7">Belongs to the glycosyltransferase 4 family. MraY subfamily.</text>
</comment>
<keyword evidence="3 7" id="KW-0808">Transferase</keyword>
<keyword evidence="7" id="KW-0132">Cell division</keyword>
<feature type="transmembrane region" description="Helical" evidence="7">
    <location>
        <begin position="196"/>
        <end position="213"/>
    </location>
</feature>
<evidence type="ECO:0000256" key="4">
    <source>
        <dbReference type="ARBA" id="ARBA00022692"/>
    </source>
</evidence>
<dbReference type="GO" id="GO:0005886">
    <property type="term" value="C:plasma membrane"/>
    <property type="evidence" value="ECO:0007669"/>
    <property type="project" value="UniProtKB-SubCell"/>
</dbReference>
<feature type="transmembrane region" description="Helical" evidence="7">
    <location>
        <begin position="164"/>
        <end position="184"/>
    </location>
</feature>
<dbReference type="HAMAP" id="MF_00038">
    <property type="entry name" value="MraY"/>
    <property type="match status" value="1"/>
</dbReference>
<keyword evidence="6 7" id="KW-0472">Membrane</keyword>
<dbReference type="GO" id="GO:0009252">
    <property type="term" value="P:peptidoglycan biosynthetic process"/>
    <property type="evidence" value="ECO:0007669"/>
    <property type="project" value="UniProtKB-UniRule"/>
</dbReference>
<evidence type="ECO:0000256" key="2">
    <source>
        <dbReference type="ARBA" id="ARBA00005583"/>
    </source>
</evidence>
<dbReference type="AlphaFoldDB" id="A0A2M6R9J1"/>
<dbReference type="PROSITE" id="PS01348">
    <property type="entry name" value="MRAY_2"/>
    <property type="match status" value="1"/>
</dbReference>
<organism evidence="10 11">
    <name type="scientific">Candidatus Berkelbacteria bacterium CG10_big_fil_rev_8_21_14_0_10_43_14</name>
    <dbReference type="NCBI Taxonomy" id="1974515"/>
    <lineage>
        <taxon>Bacteria</taxon>
        <taxon>Candidatus Berkelbacteria</taxon>
    </lineage>
</organism>
<comment type="subcellular location">
    <subcellularLocation>
        <location evidence="7">Cell membrane</location>
        <topology evidence="7">Multi-pass membrane protein</topology>
    </subcellularLocation>
    <subcellularLocation>
        <location evidence="1">Membrane</location>
        <topology evidence="1">Multi-pass membrane protein</topology>
    </subcellularLocation>
</comment>
<dbReference type="InterPro" id="IPR018480">
    <property type="entry name" value="PNAcMuramoyl-5peptid_Trfase_CS"/>
</dbReference>
<dbReference type="GO" id="GO:0071555">
    <property type="term" value="P:cell wall organization"/>
    <property type="evidence" value="ECO:0007669"/>
    <property type="project" value="UniProtKB-KW"/>
</dbReference>
<dbReference type="NCBIfam" id="TIGR00445">
    <property type="entry name" value="mraY"/>
    <property type="match status" value="1"/>
</dbReference>
<gene>
    <name evidence="7 10" type="primary">mraY</name>
    <name evidence="10" type="ORF">COT79_00505</name>
</gene>
<keyword evidence="7 9" id="KW-0460">Magnesium</keyword>
<keyword evidence="7" id="KW-0131">Cell cycle</keyword>
<evidence type="ECO:0000313" key="10">
    <source>
        <dbReference type="EMBL" id="PIS07212.1"/>
    </source>
</evidence>
<dbReference type="UniPathway" id="UPA00219"/>
<keyword evidence="4 7" id="KW-0812">Transmembrane</keyword>
<dbReference type="GO" id="GO:0008963">
    <property type="term" value="F:phospho-N-acetylmuramoyl-pentapeptide-transferase activity"/>
    <property type="evidence" value="ECO:0007669"/>
    <property type="project" value="UniProtKB-UniRule"/>
</dbReference>
<comment type="cofactor">
    <cofactor evidence="7 9">
        <name>Mg(2+)</name>
        <dbReference type="ChEBI" id="CHEBI:18420"/>
    </cofactor>
</comment>
<evidence type="ECO:0000256" key="1">
    <source>
        <dbReference type="ARBA" id="ARBA00004141"/>
    </source>
</evidence>
<dbReference type="GO" id="GO:0051301">
    <property type="term" value="P:cell division"/>
    <property type="evidence" value="ECO:0007669"/>
    <property type="project" value="UniProtKB-KW"/>
</dbReference>
<name>A0A2M6R9J1_9BACT</name>
<keyword evidence="7" id="KW-0961">Cell wall biogenesis/degradation</keyword>
<feature type="transmembrane region" description="Helical" evidence="7">
    <location>
        <begin position="270"/>
        <end position="291"/>
    </location>
</feature>
<dbReference type="EMBL" id="PEZX01000010">
    <property type="protein sequence ID" value="PIS07212.1"/>
    <property type="molecule type" value="Genomic_DNA"/>
</dbReference>
<dbReference type="CDD" id="cd06852">
    <property type="entry name" value="GT_MraY"/>
    <property type="match status" value="1"/>
</dbReference>
<dbReference type="GO" id="GO:0051992">
    <property type="term" value="F:UDP-N-acetylmuramoyl-L-alanyl-D-glutamyl-meso-2,6-diaminopimelyl-D-alanyl-D-alanine:undecaprenyl-phosphate transferase activity"/>
    <property type="evidence" value="ECO:0007669"/>
    <property type="project" value="RHEA"/>
</dbReference>
<comment type="caution">
    <text evidence="10">The sequence shown here is derived from an EMBL/GenBank/DDBJ whole genome shotgun (WGS) entry which is preliminary data.</text>
</comment>
<comment type="catalytic activity">
    <reaction evidence="7">
        <text>UDP-N-acetyl-alpha-D-muramoyl-L-alanyl-gamma-D-glutamyl-meso-2,6-diaminopimeloyl-D-alanyl-D-alanine + di-trans,octa-cis-undecaprenyl phosphate = di-trans,octa-cis-undecaprenyl diphospho-N-acetyl-alpha-D-muramoyl-L-alanyl-D-glutamyl-meso-2,6-diaminopimeloyl-D-alanyl-D-alanine + UMP</text>
        <dbReference type="Rhea" id="RHEA:28386"/>
        <dbReference type="ChEBI" id="CHEBI:57865"/>
        <dbReference type="ChEBI" id="CHEBI:60392"/>
        <dbReference type="ChEBI" id="CHEBI:61386"/>
        <dbReference type="ChEBI" id="CHEBI:61387"/>
        <dbReference type="EC" id="2.7.8.13"/>
    </reaction>
</comment>
<sequence>MLLDIASFIRVFFFTAGSFVLAMVLTPIISGYLYRNKLWKQPRENAISGEKAVVYASLHTHKHRSIPTMAGVLIWGTVAIVTILFNLDRAGTYLPLFTLLTFGVLGLIDDSMNTKSTHGVAGMSFLTKLISIIILSALGAWWFYFKLDWSVIHIPGGNFFGLPFTVDIGAWYIPLFILVVVASANAVNITDGLDGLAGGLLTSVFGAYTFIALSQGKVALALFSATVMGATLAYTWFNIYPARFFMGDTGSMALGATLGVMAMLTNTALVLPVIGIVFVVETLSVILQLFWKKVFKKKLFPISPLHHTLEYIGWPETKVTMRLWVIGAIFAVIGLVLALIGTQ</sequence>
<dbReference type="PANTHER" id="PTHR22926">
    <property type="entry name" value="PHOSPHO-N-ACETYLMURAMOYL-PENTAPEPTIDE-TRANSFERASE"/>
    <property type="match status" value="1"/>
</dbReference>
<feature type="transmembrane region" description="Helical" evidence="7">
    <location>
        <begin position="120"/>
        <end position="144"/>
    </location>
</feature>
<feature type="transmembrane region" description="Helical" evidence="7">
    <location>
        <begin position="323"/>
        <end position="341"/>
    </location>
</feature>
<dbReference type="GO" id="GO:0008360">
    <property type="term" value="P:regulation of cell shape"/>
    <property type="evidence" value="ECO:0007669"/>
    <property type="project" value="UniProtKB-KW"/>
</dbReference>
<evidence type="ECO:0000256" key="3">
    <source>
        <dbReference type="ARBA" id="ARBA00022679"/>
    </source>
</evidence>
<feature type="transmembrane region" description="Helical" evidence="7">
    <location>
        <begin position="66"/>
        <end position="85"/>
    </location>
</feature>
<evidence type="ECO:0000313" key="11">
    <source>
        <dbReference type="Proteomes" id="UP000231162"/>
    </source>
</evidence>
<evidence type="ECO:0000256" key="8">
    <source>
        <dbReference type="NCBIfam" id="TIGR00445"/>
    </source>
</evidence>
<evidence type="ECO:0000256" key="9">
    <source>
        <dbReference type="PIRSR" id="PIRSR600715-1"/>
    </source>
</evidence>
<accession>A0A2M6R9J1</accession>
<feature type="binding site" evidence="9">
    <location>
        <position position="248"/>
    </location>
    <ligand>
        <name>Mg(2+)</name>
        <dbReference type="ChEBI" id="CHEBI:18420"/>
    </ligand>
</feature>
<evidence type="ECO:0000256" key="5">
    <source>
        <dbReference type="ARBA" id="ARBA00022989"/>
    </source>
</evidence>
<proteinExistence type="inferred from homology"/>
<feature type="transmembrane region" description="Helical" evidence="7">
    <location>
        <begin position="91"/>
        <end position="108"/>
    </location>
</feature>
<keyword evidence="7" id="KW-0133">Cell shape</keyword>
<feature type="binding site" evidence="9">
    <location>
        <position position="188"/>
    </location>
    <ligand>
        <name>Mg(2+)</name>
        <dbReference type="ChEBI" id="CHEBI:18420"/>
    </ligand>
</feature>
<dbReference type="InterPro" id="IPR000715">
    <property type="entry name" value="Glycosyl_transferase_4"/>
</dbReference>
<feature type="transmembrane region" description="Helical" evidence="7">
    <location>
        <begin position="219"/>
        <end position="237"/>
    </location>
</feature>
<reference evidence="11" key="1">
    <citation type="submission" date="2017-09" db="EMBL/GenBank/DDBJ databases">
        <title>Depth-based differentiation of microbial function through sediment-hosted aquifers and enrichment of novel symbionts in the deep terrestrial subsurface.</title>
        <authorList>
            <person name="Probst A.J."/>
            <person name="Ladd B."/>
            <person name="Jarett J.K."/>
            <person name="Geller-Mcgrath D.E."/>
            <person name="Sieber C.M.K."/>
            <person name="Emerson J.B."/>
            <person name="Anantharaman K."/>
            <person name="Thomas B.C."/>
            <person name="Malmstrom R."/>
            <person name="Stieglmeier M."/>
            <person name="Klingl A."/>
            <person name="Woyke T."/>
            <person name="Ryan C.M."/>
            <person name="Banfield J.F."/>
        </authorList>
    </citation>
    <scope>NUCLEOTIDE SEQUENCE [LARGE SCALE GENOMIC DNA]</scope>
</reference>
<evidence type="ECO:0000256" key="7">
    <source>
        <dbReference type="HAMAP-Rule" id="MF_00038"/>
    </source>
</evidence>
<feature type="transmembrane region" description="Helical" evidence="7">
    <location>
        <begin position="12"/>
        <end position="34"/>
    </location>
</feature>
<keyword evidence="7 9" id="KW-0479">Metal-binding</keyword>